<protein>
    <submittedName>
        <fullName evidence="1">Uncharacterized protein</fullName>
    </submittedName>
</protein>
<dbReference type="AntiFam" id="ANF00010">
    <property type="entry name" value="tRNA translation"/>
</dbReference>
<gene>
    <name evidence="1" type="ORF">SBA5_580024</name>
</gene>
<sequence>MKTNNWALNSAVECHLHTVEVAGSNPAAPTIFRRSDPEAWVTERTGQMSDTFPPFYASLPTAARVKGTGAGTLRC</sequence>
<dbReference type="AlphaFoldDB" id="A0A2N9LVG9"/>
<dbReference type="Proteomes" id="UP000239735">
    <property type="component" value="Unassembled WGS sequence"/>
</dbReference>
<evidence type="ECO:0000313" key="2">
    <source>
        <dbReference type="Proteomes" id="UP000239735"/>
    </source>
</evidence>
<accession>A0A2N9LVG9</accession>
<reference evidence="2" key="1">
    <citation type="submission" date="2018-02" db="EMBL/GenBank/DDBJ databases">
        <authorList>
            <person name="Hausmann B."/>
        </authorList>
    </citation>
    <scope>NUCLEOTIDE SEQUENCE [LARGE SCALE GENOMIC DNA]</scope>
    <source>
        <strain evidence="2">Peat soil MAG SbA5</strain>
    </source>
</reference>
<name>A0A2N9LVG9_9BACT</name>
<organism evidence="1 2">
    <name type="scientific">Candidatus Sulfuritelmatomonas gaucii</name>
    <dbReference type="NCBI Taxonomy" id="2043161"/>
    <lineage>
        <taxon>Bacteria</taxon>
        <taxon>Pseudomonadati</taxon>
        <taxon>Acidobacteriota</taxon>
        <taxon>Terriglobia</taxon>
        <taxon>Terriglobales</taxon>
        <taxon>Acidobacteriaceae</taxon>
        <taxon>Candidatus Sulfuritelmatomonas</taxon>
    </lineage>
</organism>
<proteinExistence type="predicted"/>
<evidence type="ECO:0000313" key="1">
    <source>
        <dbReference type="EMBL" id="SPE27145.1"/>
    </source>
</evidence>
<dbReference type="EMBL" id="OKRB01000117">
    <property type="protein sequence ID" value="SPE27145.1"/>
    <property type="molecule type" value="Genomic_DNA"/>
</dbReference>